<dbReference type="RefSeq" id="WP_205358738.1">
    <property type="nucleotide sequence ID" value="NZ_JADKYB010000010.1"/>
</dbReference>
<organism evidence="2 3">
    <name type="scientific">Actinacidiphila acididurans</name>
    <dbReference type="NCBI Taxonomy" id="2784346"/>
    <lineage>
        <taxon>Bacteria</taxon>
        <taxon>Bacillati</taxon>
        <taxon>Actinomycetota</taxon>
        <taxon>Actinomycetes</taxon>
        <taxon>Kitasatosporales</taxon>
        <taxon>Streptomycetaceae</taxon>
        <taxon>Actinacidiphila</taxon>
    </lineage>
</organism>
<evidence type="ECO:0000313" key="3">
    <source>
        <dbReference type="Proteomes" id="UP000749040"/>
    </source>
</evidence>
<evidence type="ECO:0008006" key="4">
    <source>
        <dbReference type="Google" id="ProtNLM"/>
    </source>
</evidence>
<dbReference type="Proteomes" id="UP000749040">
    <property type="component" value="Unassembled WGS sequence"/>
</dbReference>
<feature type="compositionally biased region" description="Polar residues" evidence="1">
    <location>
        <begin position="109"/>
        <end position="119"/>
    </location>
</feature>
<dbReference type="EMBL" id="JADKYB010000010">
    <property type="protein sequence ID" value="MBM9506881.1"/>
    <property type="molecule type" value="Genomic_DNA"/>
</dbReference>
<comment type="caution">
    <text evidence="2">The sequence shown here is derived from an EMBL/GenBank/DDBJ whole genome shotgun (WGS) entry which is preliminary data.</text>
</comment>
<accession>A0ABS2TVA2</accession>
<sequence length="119" mass="12299">MDAATLGDQVRGCDAVVFTAGASERGPAAADAVDERGLATAAGTGTVRPGPAIDYDDVPRDDVAAVLAEAVHRSRLRRIILELTCGHTLIAQAVANAAPRTAPRRKTPCSDSKSSSCWV</sequence>
<name>A0ABS2TVA2_9ACTN</name>
<keyword evidence="3" id="KW-1185">Reference proteome</keyword>
<evidence type="ECO:0000256" key="1">
    <source>
        <dbReference type="SAM" id="MobiDB-lite"/>
    </source>
</evidence>
<proteinExistence type="predicted"/>
<reference evidence="2 3" key="1">
    <citation type="submission" date="2021-01" db="EMBL/GenBank/DDBJ databases">
        <title>Streptomyces acididurans sp. nov., isolated from a peat swamp forest soil.</title>
        <authorList>
            <person name="Chantavorakit T."/>
            <person name="Duangmal K."/>
        </authorList>
    </citation>
    <scope>NUCLEOTIDE SEQUENCE [LARGE SCALE GENOMIC DNA]</scope>
    <source>
        <strain evidence="2 3">KK5PA1</strain>
    </source>
</reference>
<gene>
    <name evidence="2" type="ORF">ITX44_20490</name>
</gene>
<evidence type="ECO:0000313" key="2">
    <source>
        <dbReference type="EMBL" id="MBM9506881.1"/>
    </source>
</evidence>
<feature type="region of interest" description="Disordered" evidence="1">
    <location>
        <begin position="96"/>
        <end position="119"/>
    </location>
</feature>
<protein>
    <recommendedName>
        <fullName evidence="4">NAD(P)-binding domain-containing protein</fullName>
    </recommendedName>
</protein>